<comment type="similarity">
    <text evidence="5 14">Belongs to the phosphohexose mutase family.</text>
</comment>
<dbReference type="AlphaFoldDB" id="A0A9D1G5Z4"/>
<evidence type="ECO:0000256" key="8">
    <source>
        <dbReference type="ARBA" id="ARBA00022723"/>
    </source>
</evidence>
<feature type="domain" description="Alpha-D-phosphohexomutase alpha/beta/alpha" evidence="18">
    <location>
        <begin position="329"/>
        <end position="455"/>
    </location>
</feature>
<keyword evidence="10" id="KW-0413">Isomerase</keyword>
<organism evidence="19 20">
    <name type="scientific">Candidatus Scatomorpha pullistercoris</name>
    <dbReference type="NCBI Taxonomy" id="2840929"/>
    <lineage>
        <taxon>Bacteria</taxon>
        <taxon>Bacillati</taxon>
        <taxon>Bacillota</taxon>
        <taxon>Clostridia</taxon>
        <taxon>Eubacteriales</taxon>
        <taxon>Candidatus Scatomorpha</taxon>
    </lineage>
</organism>
<dbReference type="GO" id="GO:0004614">
    <property type="term" value="F:phosphoglucomutase activity"/>
    <property type="evidence" value="ECO:0007669"/>
    <property type="project" value="UniProtKB-EC"/>
</dbReference>
<sequence length="577" mass="63777">MKRSYKEEYQYWLDSPALGEEEWKELSSIAEDEKEIESRFFAPLEFGTAGLRGIMATGLNRMNIHVIRWATQAFATVIKNEGEEACKKGVVVCYDCRLNSEKFAREAAGVMAANGIRVRIFDALRPTPELSFGVIHYGATAGINITASHNPKEYNGYKVYWSDGAQLPPQHAAAVAAEMAKIDIFHDVKRLSFDEAMASGLVEVIGAETDEAFLENVMAMSVNKAIVEQVADEFKIVYTPFHGAGYKLVPEALRRLGVKHLYPEPKQMVIDGNFPTVASPNPENPEGFYLAVDLAKQVGSDLIIGTDPDSDRVGTMVRGKDGEYRTITGNQMGVLLLDYIITAKRELGKLPANAAFLKTIVTTNMGREIAEKNGVHVDETFTGFKFMAEKLAEYKRDGSYEYILAYEESYGYMMGDYVRDKDAVTASMMIAEMAAYYFSKGMTLADALQGLYEKYGWFMEKTLNLVMPGLDGLEKMKNLMASLRAKPPREIGGAAVLGMRDYLSGTVSVAELGVVGKTHIAGSNVLYFELEDGTAFIIRPSGTEPKIKVYILAQGADSADCEAKITRYAEFAESLRN</sequence>
<evidence type="ECO:0000259" key="16">
    <source>
        <dbReference type="Pfam" id="PF02878"/>
    </source>
</evidence>
<evidence type="ECO:0000256" key="4">
    <source>
        <dbReference type="ARBA" id="ARBA00005189"/>
    </source>
</evidence>
<dbReference type="InterPro" id="IPR005846">
    <property type="entry name" value="A-D-PHexomutase_a/b/a-III"/>
</dbReference>
<dbReference type="GO" id="GO:0000287">
    <property type="term" value="F:magnesium ion binding"/>
    <property type="evidence" value="ECO:0007669"/>
    <property type="project" value="InterPro"/>
</dbReference>
<comment type="catalytic activity">
    <reaction evidence="1">
        <text>alpha-D-glucose 1-phosphate = alpha-D-glucose 6-phosphate</text>
        <dbReference type="Rhea" id="RHEA:23536"/>
        <dbReference type="ChEBI" id="CHEBI:58225"/>
        <dbReference type="ChEBI" id="CHEBI:58601"/>
        <dbReference type="EC" id="5.4.2.2"/>
    </reaction>
</comment>
<evidence type="ECO:0000256" key="2">
    <source>
        <dbReference type="ARBA" id="ARBA00001946"/>
    </source>
</evidence>
<protein>
    <recommendedName>
        <fullName evidence="11">Phosphoglucomutase</fullName>
        <ecNumber evidence="6">5.4.2.2</ecNumber>
    </recommendedName>
    <alternativeName>
        <fullName evidence="13">Alpha-phosphoglucomutase</fullName>
    </alternativeName>
    <alternativeName>
        <fullName evidence="12">Glucose phosphomutase</fullName>
    </alternativeName>
</protein>
<evidence type="ECO:0000256" key="13">
    <source>
        <dbReference type="ARBA" id="ARBA00041467"/>
    </source>
</evidence>
<evidence type="ECO:0000256" key="10">
    <source>
        <dbReference type="ARBA" id="ARBA00023235"/>
    </source>
</evidence>
<comment type="cofactor">
    <cofactor evidence="2">
        <name>Mg(2+)</name>
        <dbReference type="ChEBI" id="CHEBI:18420"/>
    </cofactor>
</comment>
<evidence type="ECO:0000313" key="20">
    <source>
        <dbReference type="Proteomes" id="UP000886876"/>
    </source>
</evidence>
<dbReference type="GO" id="GO:0006166">
    <property type="term" value="P:purine ribonucleoside salvage"/>
    <property type="evidence" value="ECO:0007669"/>
    <property type="project" value="TreeGrafter"/>
</dbReference>
<proteinExistence type="inferred from homology"/>
<keyword evidence="9 14" id="KW-0460">Magnesium</keyword>
<dbReference type="CDD" id="cd05799">
    <property type="entry name" value="PGM2"/>
    <property type="match status" value="1"/>
</dbReference>
<keyword evidence="7" id="KW-0597">Phosphoprotein</keyword>
<comment type="pathway">
    <text evidence="3">Glycolipid metabolism; diglucosyl-diacylglycerol biosynthesis.</text>
</comment>
<evidence type="ECO:0000256" key="3">
    <source>
        <dbReference type="ARBA" id="ARBA00005164"/>
    </source>
</evidence>
<evidence type="ECO:0000313" key="19">
    <source>
        <dbReference type="EMBL" id="HIS98090.1"/>
    </source>
</evidence>
<dbReference type="Gene3D" id="3.40.120.10">
    <property type="entry name" value="Alpha-D-Glucose-1,6-Bisphosphate, subunit A, domain 3"/>
    <property type="match status" value="3"/>
</dbReference>
<dbReference type="GO" id="GO:0008973">
    <property type="term" value="F:phosphopentomutase activity"/>
    <property type="evidence" value="ECO:0007669"/>
    <property type="project" value="TreeGrafter"/>
</dbReference>
<dbReference type="InterPro" id="IPR005844">
    <property type="entry name" value="A-D-PHexomutase_a/b/a-I"/>
</dbReference>
<dbReference type="InterPro" id="IPR005845">
    <property type="entry name" value="A-D-PHexomutase_a/b/a-II"/>
</dbReference>
<comment type="pathway">
    <text evidence="4">Lipid metabolism.</text>
</comment>
<dbReference type="InterPro" id="IPR036900">
    <property type="entry name" value="A-D-PHexomutase_C_sf"/>
</dbReference>
<dbReference type="PANTHER" id="PTHR45745:SF1">
    <property type="entry name" value="PHOSPHOGLUCOMUTASE 2B-RELATED"/>
    <property type="match status" value="1"/>
</dbReference>
<dbReference type="Pfam" id="PF02878">
    <property type="entry name" value="PGM_PMM_I"/>
    <property type="match status" value="1"/>
</dbReference>
<feature type="domain" description="Alpha-D-phosphohexomutase C-terminal" evidence="15">
    <location>
        <begin position="523"/>
        <end position="554"/>
    </location>
</feature>
<dbReference type="InterPro" id="IPR005843">
    <property type="entry name" value="A-D-PHexomutase_C"/>
</dbReference>
<keyword evidence="8 14" id="KW-0479">Metal-binding</keyword>
<evidence type="ECO:0000256" key="9">
    <source>
        <dbReference type="ARBA" id="ARBA00022842"/>
    </source>
</evidence>
<dbReference type="Pfam" id="PF02880">
    <property type="entry name" value="PGM_PMM_III"/>
    <property type="match status" value="1"/>
</dbReference>
<feature type="domain" description="Alpha-D-phosphohexomutase alpha/beta/alpha" evidence="17">
    <location>
        <begin position="231"/>
        <end position="316"/>
    </location>
</feature>
<evidence type="ECO:0000256" key="11">
    <source>
        <dbReference type="ARBA" id="ARBA00039995"/>
    </source>
</evidence>
<accession>A0A9D1G5Z4</accession>
<dbReference type="PANTHER" id="PTHR45745">
    <property type="entry name" value="PHOSPHOMANNOMUTASE 45A"/>
    <property type="match status" value="1"/>
</dbReference>
<evidence type="ECO:0000259" key="18">
    <source>
        <dbReference type="Pfam" id="PF02880"/>
    </source>
</evidence>
<evidence type="ECO:0000259" key="15">
    <source>
        <dbReference type="Pfam" id="PF00408"/>
    </source>
</evidence>
<dbReference type="Pfam" id="PF00408">
    <property type="entry name" value="PGM_PMM_IV"/>
    <property type="match status" value="1"/>
</dbReference>
<reference evidence="19" key="2">
    <citation type="journal article" date="2021" name="PeerJ">
        <title>Extensive microbial diversity within the chicken gut microbiome revealed by metagenomics and culture.</title>
        <authorList>
            <person name="Gilroy R."/>
            <person name="Ravi A."/>
            <person name="Getino M."/>
            <person name="Pursley I."/>
            <person name="Horton D.L."/>
            <person name="Alikhan N.F."/>
            <person name="Baker D."/>
            <person name="Gharbi K."/>
            <person name="Hall N."/>
            <person name="Watson M."/>
            <person name="Adriaenssens E.M."/>
            <person name="Foster-Nyarko E."/>
            <person name="Jarju S."/>
            <person name="Secka A."/>
            <person name="Antonio M."/>
            <person name="Oren A."/>
            <person name="Chaudhuri R.R."/>
            <person name="La Ragione R."/>
            <person name="Hildebrand F."/>
            <person name="Pallen M.J."/>
        </authorList>
    </citation>
    <scope>NUCLEOTIDE SEQUENCE</scope>
    <source>
        <strain evidence="19">ChiHecec3B27-6122</strain>
    </source>
</reference>
<dbReference type="Gene3D" id="3.30.310.50">
    <property type="entry name" value="Alpha-D-phosphohexomutase, C-terminal domain"/>
    <property type="match status" value="1"/>
</dbReference>
<evidence type="ECO:0000259" key="17">
    <source>
        <dbReference type="Pfam" id="PF02879"/>
    </source>
</evidence>
<dbReference type="Proteomes" id="UP000886876">
    <property type="component" value="Unassembled WGS sequence"/>
</dbReference>
<dbReference type="PRINTS" id="PR00509">
    <property type="entry name" value="PGMPMM"/>
</dbReference>
<dbReference type="PROSITE" id="PS00710">
    <property type="entry name" value="PGM_PMM"/>
    <property type="match status" value="1"/>
</dbReference>
<comment type="caution">
    <text evidence="19">The sequence shown here is derived from an EMBL/GenBank/DDBJ whole genome shotgun (WGS) entry which is preliminary data.</text>
</comment>
<feature type="domain" description="Alpha-D-phosphohexomutase alpha/beta/alpha" evidence="16">
    <location>
        <begin position="45"/>
        <end position="183"/>
    </location>
</feature>
<evidence type="ECO:0000256" key="5">
    <source>
        <dbReference type="ARBA" id="ARBA00010231"/>
    </source>
</evidence>
<evidence type="ECO:0000256" key="1">
    <source>
        <dbReference type="ARBA" id="ARBA00000443"/>
    </source>
</evidence>
<dbReference type="EC" id="5.4.2.2" evidence="6"/>
<dbReference type="Pfam" id="PF02879">
    <property type="entry name" value="PGM_PMM_II"/>
    <property type="match status" value="1"/>
</dbReference>
<dbReference type="SUPFAM" id="SSF55957">
    <property type="entry name" value="Phosphoglucomutase, C-terminal domain"/>
    <property type="match status" value="1"/>
</dbReference>
<evidence type="ECO:0000256" key="7">
    <source>
        <dbReference type="ARBA" id="ARBA00022553"/>
    </source>
</evidence>
<evidence type="ECO:0000256" key="12">
    <source>
        <dbReference type="ARBA" id="ARBA00041398"/>
    </source>
</evidence>
<dbReference type="GO" id="GO:0005975">
    <property type="term" value="P:carbohydrate metabolic process"/>
    <property type="evidence" value="ECO:0007669"/>
    <property type="project" value="InterPro"/>
</dbReference>
<dbReference type="EMBL" id="DVJS01000224">
    <property type="protein sequence ID" value="HIS98090.1"/>
    <property type="molecule type" value="Genomic_DNA"/>
</dbReference>
<dbReference type="InterPro" id="IPR005841">
    <property type="entry name" value="Alpha-D-phosphohexomutase_SF"/>
</dbReference>
<evidence type="ECO:0000256" key="14">
    <source>
        <dbReference type="RuleBase" id="RU004326"/>
    </source>
</evidence>
<dbReference type="InterPro" id="IPR016066">
    <property type="entry name" value="A-D-PHexomutase_CS"/>
</dbReference>
<evidence type="ECO:0000256" key="6">
    <source>
        <dbReference type="ARBA" id="ARBA00012728"/>
    </source>
</evidence>
<dbReference type="InterPro" id="IPR016055">
    <property type="entry name" value="A-D-PHexomutase_a/b/a-I/II/III"/>
</dbReference>
<dbReference type="SUPFAM" id="SSF53738">
    <property type="entry name" value="Phosphoglucomutase, first 3 domains"/>
    <property type="match status" value="3"/>
</dbReference>
<name>A0A9D1G5Z4_9FIRM</name>
<reference evidence="19" key="1">
    <citation type="submission" date="2020-10" db="EMBL/GenBank/DDBJ databases">
        <authorList>
            <person name="Gilroy R."/>
        </authorList>
    </citation>
    <scope>NUCLEOTIDE SEQUENCE</scope>
    <source>
        <strain evidence="19">ChiHecec3B27-6122</strain>
    </source>
</reference>
<gene>
    <name evidence="19" type="ORF">IAD42_08950</name>
</gene>